<dbReference type="InterPro" id="IPR019734">
    <property type="entry name" value="TPR_rpt"/>
</dbReference>
<keyword evidence="1" id="KW-0677">Repeat</keyword>
<sequence length="663" mass="73300">MQAQASLASGLALHQRGQLNEARACYLQVLELQPRHFDALHLLGVVAAQTKNFAQALELFDQATGINASHAFAFNNRGNVLRDLRQPERAIASYDKAIALKADYAEAHNSRGSALMDLAKTQDALQSYDKAIALKGDYAEAHTNRGNALLALTLHQAAIASHDRAIALKPDYAEAHNNRGAALAALQQFSTAINSYDQAIAYRASYAQAYYNRANALVELKELETALESYDKAIALNPAHAEAHNNRGNALRGMERLEVALASYDQAIAFKADFADAHNNRGNALSDLRQFRAALESYNQAIALKADHAEAYNNRGSAFRDLQQPQAAIDSYDQAITLQPDYAKAHLNRSLCLLQMGDFEHGWEEYEWRWEDEALQKSVRQFTQPLWLGAEPLHGKTILLHAEQGFGDTLQFCRYARLVSDLGARVLLEVQAPLAGLLAELDGVAQVLKCGEPLPAFDCHCPLLSLPFAFKIRLDKLPAGASYLAPLPDKVAQWAARLGEKSTPRVGLVWSGSATHKNDRNRSVRLSEWLRFLPEGLQYVSLQKETRAEDKETLALNPHIVRLDEEITDFSDTAALCEMMDVVVSVDTSVAHLACAMGKSTWIALPLNPDWRWLLERSDSHWYPCAKLYRQEAAGDWDGVFRRIGTDLGALAAPFSPPLSAKP</sequence>
<protein>
    <submittedName>
        <fullName evidence="4">Uncharacterized protein</fullName>
    </submittedName>
</protein>
<dbReference type="Gene3D" id="3.40.50.2000">
    <property type="entry name" value="Glycogen Phosphorylase B"/>
    <property type="match status" value="1"/>
</dbReference>
<dbReference type="Pfam" id="PF13432">
    <property type="entry name" value="TPR_16"/>
    <property type="match status" value="2"/>
</dbReference>
<evidence type="ECO:0000313" key="4">
    <source>
        <dbReference type="EMBL" id="GGA98190.1"/>
    </source>
</evidence>
<dbReference type="PANTHER" id="PTHR44858:SF1">
    <property type="entry name" value="UDP-N-ACETYLGLUCOSAMINE--PEPTIDE N-ACETYLGLUCOSAMINYLTRANSFERASE SPINDLY-RELATED"/>
    <property type="match status" value="1"/>
</dbReference>
<dbReference type="SUPFAM" id="SSF53756">
    <property type="entry name" value="UDP-Glycosyltransferase/glycogen phosphorylase"/>
    <property type="match status" value="1"/>
</dbReference>
<feature type="repeat" description="TPR" evidence="3">
    <location>
        <begin position="3"/>
        <end position="36"/>
    </location>
</feature>
<dbReference type="SUPFAM" id="SSF48452">
    <property type="entry name" value="TPR-like"/>
    <property type="match status" value="2"/>
</dbReference>
<dbReference type="Pfam" id="PF13414">
    <property type="entry name" value="TPR_11"/>
    <property type="match status" value="2"/>
</dbReference>
<dbReference type="SMART" id="SM00028">
    <property type="entry name" value="TPR"/>
    <property type="match status" value="10"/>
</dbReference>
<feature type="repeat" description="TPR" evidence="3">
    <location>
        <begin position="71"/>
        <end position="104"/>
    </location>
</feature>
<dbReference type="PANTHER" id="PTHR44858">
    <property type="entry name" value="TETRATRICOPEPTIDE REPEAT PROTEIN 6"/>
    <property type="match status" value="1"/>
</dbReference>
<evidence type="ECO:0000313" key="5">
    <source>
        <dbReference type="Proteomes" id="UP000620596"/>
    </source>
</evidence>
<name>A0A916SFY7_9BURK</name>
<keyword evidence="5" id="KW-1185">Reference proteome</keyword>
<reference evidence="4" key="1">
    <citation type="journal article" date="2014" name="Int. J. Syst. Evol. Microbiol.">
        <title>Complete genome sequence of Corynebacterium casei LMG S-19264T (=DSM 44701T), isolated from a smear-ripened cheese.</title>
        <authorList>
            <consortium name="US DOE Joint Genome Institute (JGI-PGF)"/>
            <person name="Walter F."/>
            <person name="Albersmeier A."/>
            <person name="Kalinowski J."/>
            <person name="Ruckert C."/>
        </authorList>
    </citation>
    <scope>NUCLEOTIDE SEQUENCE</scope>
    <source>
        <strain evidence="4">CGMCC 1.15322</strain>
    </source>
</reference>
<feature type="repeat" description="TPR" evidence="3">
    <location>
        <begin position="105"/>
        <end position="138"/>
    </location>
</feature>
<reference evidence="4" key="2">
    <citation type="submission" date="2020-09" db="EMBL/GenBank/DDBJ databases">
        <authorList>
            <person name="Sun Q."/>
            <person name="Zhou Y."/>
        </authorList>
    </citation>
    <scope>NUCLEOTIDE SEQUENCE</scope>
    <source>
        <strain evidence="4">CGMCC 1.15322</strain>
    </source>
</reference>
<dbReference type="Gene3D" id="1.25.40.10">
    <property type="entry name" value="Tetratricopeptide repeat domain"/>
    <property type="match status" value="5"/>
</dbReference>
<feature type="repeat" description="TPR" evidence="3">
    <location>
        <begin position="207"/>
        <end position="240"/>
    </location>
</feature>
<proteinExistence type="predicted"/>
<comment type="caution">
    <text evidence="4">The sequence shown here is derived from an EMBL/GenBank/DDBJ whole genome shotgun (WGS) entry which is preliminary data.</text>
</comment>
<feature type="repeat" description="TPR" evidence="3">
    <location>
        <begin position="275"/>
        <end position="308"/>
    </location>
</feature>
<feature type="repeat" description="TPR" evidence="3">
    <location>
        <begin position="309"/>
        <end position="342"/>
    </location>
</feature>
<dbReference type="InterPro" id="IPR011990">
    <property type="entry name" value="TPR-like_helical_dom_sf"/>
</dbReference>
<feature type="repeat" description="TPR" evidence="3">
    <location>
        <begin position="37"/>
        <end position="70"/>
    </location>
</feature>
<accession>A0A916SFY7</accession>
<gene>
    <name evidence="4" type="ORF">GCM10011496_19070</name>
</gene>
<dbReference type="Proteomes" id="UP000620596">
    <property type="component" value="Unassembled WGS sequence"/>
</dbReference>
<dbReference type="EMBL" id="BMIG01000006">
    <property type="protein sequence ID" value="GGA98190.1"/>
    <property type="molecule type" value="Genomic_DNA"/>
</dbReference>
<evidence type="ECO:0000256" key="1">
    <source>
        <dbReference type="ARBA" id="ARBA00022737"/>
    </source>
</evidence>
<evidence type="ECO:0000256" key="2">
    <source>
        <dbReference type="ARBA" id="ARBA00022803"/>
    </source>
</evidence>
<dbReference type="AlphaFoldDB" id="A0A916SFY7"/>
<organism evidence="4 5">
    <name type="scientific">Polaromonas eurypsychrophila</name>
    <dbReference type="NCBI Taxonomy" id="1614635"/>
    <lineage>
        <taxon>Bacteria</taxon>
        <taxon>Pseudomonadati</taxon>
        <taxon>Pseudomonadota</taxon>
        <taxon>Betaproteobacteria</taxon>
        <taxon>Burkholderiales</taxon>
        <taxon>Comamonadaceae</taxon>
        <taxon>Polaromonas</taxon>
    </lineage>
</organism>
<dbReference type="InterPro" id="IPR050498">
    <property type="entry name" value="Ycf3"/>
</dbReference>
<evidence type="ECO:0000256" key="3">
    <source>
        <dbReference type="PROSITE-ProRule" id="PRU00339"/>
    </source>
</evidence>
<feature type="repeat" description="TPR" evidence="3">
    <location>
        <begin position="139"/>
        <end position="172"/>
    </location>
</feature>
<keyword evidence="2 3" id="KW-0802">TPR repeat</keyword>
<dbReference type="PROSITE" id="PS50005">
    <property type="entry name" value="TPR"/>
    <property type="match status" value="8"/>
</dbReference>
<dbReference type="PROSITE" id="PS50293">
    <property type="entry name" value="TPR_REGION"/>
    <property type="match status" value="2"/>
</dbReference>